<name>A0A2L0UZ98_9CAUD</name>
<evidence type="ECO:0000313" key="3">
    <source>
        <dbReference type="Proteomes" id="UP000223025"/>
    </source>
</evidence>
<feature type="region of interest" description="Disordered" evidence="1">
    <location>
        <begin position="17"/>
        <end position="36"/>
    </location>
</feature>
<dbReference type="EMBL" id="MF403008">
    <property type="protein sequence ID" value="AUZ94857.1"/>
    <property type="molecule type" value="Genomic_DNA"/>
</dbReference>
<dbReference type="RefSeq" id="YP_009611710.1">
    <property type="nucleotide sequence ID" value="NC_042013.1"/>
</dbReference>
<evidence type="ECO:0000313" key="2">
    <source>
        <dbReference type="EMBL" id="AUZ94857.1"/>
    </source>
</evidence>
<dbReference type="Proteomes" id="UP000223025">
    <property type="component" value="Segment"/>
</dbReference>
<reference evidence="2 3" key="1">
    <citation type="submission" date="2017-06" db="EMBL/GenBank/DDBJ databases">
        <authorList>
            <person name="Kim H.J."/>
            <person name="Triplett B.A."/>
        </authorList>
    </citation>
    <scope>NUCLEOTIDE SEQUENCE [LARGE SCALE GENOMIC DNA]</scope>
</reference>
<protein>
    <submittedName>
        <fullName evidence="2">Uncharacterized protein</fullName>
    </submittedName>
</protein>
<dbReference type="GeneID" id="40088048"/>
<accession>A0A2L0UZ98</accession>
<evidence type="ECO:0000256" key="1">
    <source>
        <dbReference type="SAM" id="MobiDB-lite"/>
    </source>
</evidence>
<organism evidence="2 3">
    <name type="scientific">Agrobacterium phage Atu_ph07</name>
    <dbReference type="NCBI Taxonomy" id="2024264"/>
    <lineage>
        <taxon>Viruses</taxon>
        <taxon>Duplodnaviria</taxon>
        <taxon>Heunggongvirae</taxon>
        <taxon>Uroviricota</taxon>
        <taxon>Caudoviricetes</taxon>
        <taxon>Polybotosvirus</taxon>
        <taxon>Polybotosvirus Atuph07</taxon>
    </lineage>
</organism>
<keyword evidence="3" id="KW-1185">Reference proteome</keyword>
<proteinExistence type="predicted"/>
<sequence>MSDDSMQYFMDVINGGYGRTPKSTSPVERETSFEDDGTAQMKKILEGFRGVTQDAVKEAQNVVNTMRGDSSIETTKTDYHHQETNSVVDYYSSPVTSAPKMENYSPNSFEVRSYLVEGSNVRKEYDVVERYSSNTIVGKLVIKEAADAIVKYLQKGYPIQHEKINEILDHEEKYRRNRQDAVTFKQRYEKSTEAGEHSSAGVYESRFQVAKANAIMASDHIKSILANIRL</sequence>
<dbReference type="KEGG" id="vg:40088048"/>